<name>A0ABV0TSM6_9TELE</name>
<protein>
    <submittedName>
        <fullName evidence="2">Uncharacterized protein</fullName>
    </submittedName>
</protein>
<proteinExistence type="predicted"/>
<evidence type="ECO:0000313" key="2">
    <source>
        <dbReference type="EMBL" id="MEQ2235011.1"/>
    </source>
</evidence>
<gene>
    <name evidence="2" type="ORF">ILYODFUR_037232</name>
</gene>
<evidence type="ECO:0000313" key="3">
    <source>
        <dbReference type="Proteomes" id="UP001482620"/>
    </source>
</evidence>
<reference evidence="2 3" key="1">
    <citation type="submission" date="2021-06" db="EMBL/GenBank/DDBJ databases">
        <authorList>
            <person name="Palmer J.M."/>
        </authorList>
    </citation>
    <scope>NUCLEOTIDE SEQUENCE [LARGE SCALE GENOMIC DNA]</scope>
    <source>
        <strain evidence="3">if_2019</strain>
        <tissue evidence="2">Muscle</tissue>
    </source>
</reference>
<evidence type="ECO:0000256" key="1">
    <source>
        <dbReference type="SAM" id="MobiDB-lite"/>
    </source>
</evidence>
<sequence length="105" mass="11907">MFFETEKQVHAHAVPQLNGRDLNGYMDGQHVLYVCTLISTDHSHTAHVLAFPIQAEYVFSSVHDVVYMMVEMLQKGSTTWSSTPQRQRRELWTSAGGQRICSPSP</sequence>
<keyword evidence="3" id="KW-1185">Reference proteome</keyword>
<dbReference type="EMBL" id="JAHRIQ010042828">
    <property type="protein sequence ID" value="MEQ2235011.1"/>
    <property type="molecule type" value="Genomic_DNA"/>
</dbReference>
<feature type="region of interest" description="Disordered" evidence="1">
    <location>
        <begin position="78"/>
        <end position="105"/>
    </location>
</feature>
<dbReference type="Proteomes" id="UP001482620">
    <property type="component" value="Unassembled WGS sequence"/>
</dbReference>
<organism evidence="2 3">
    <name type="scientific">Ilyodon furcidens</name>
    <name type="common">goldbreast splitfin</name>
    <dbReference type="NCBI Taxonomy" id="33524"/>
    <lineage>
        <taxon>Eukaryota</taxon>
        <taxon>Metazoa</taxon>
        <taxon>Chordata</taxon>
        <taxon>Craniata</taxon>
        <taxon>Vertebrata</taxon>
        <taxon>Euteleostomi</taxon>
        <taxon>Actinopterygii</taxon>
        <taxon>Neopterygii</taxon>
        <taxon>Teleostei</taxon>
        <taxon>Neoteleostei</taxon>
        <taxon>Acanthomorphata</taxon>
        <taxon>Ovalentaria</taxon>
        <taxon>Atherinomorphae</taxon>
        <taxon>Cyprinodontiformes</taxon>
        <taxon>Goodeidae</taxon>
        <taxon>Ilyodon</taxon>
    </lineage>
</organism>
<accession>A0ABV0TSM6</accession>
<comment type="caution">
    <text evidence="2">The sequence shown here is derived from an EMBL/GenBank/DDBJ whole genome shotgun (WGS) entry which is preliminary data.</text>
</comment>